<evidence type="ECO:0000256" key="1">
    <source>
        <dbReference type="ARBA" id="ARBA00023012"/>
    </source>
</evidence>
<feature type="domain" description="HPt" evidence="3">
    <location>
        <begin position="12"/>
        <end position="105"/>
    </location>
</feature>
<feature type="modified residue" description="Phosphohistidine" evidence="2">
    <location>
        <position position="51"/>
    </location>
</feature>
<dbReference type="CDD" id="cd00088">
    <property type="entry name" value="HPT"/>
    <property type="match status" value="1"/>
</dbReference>
<evidence type="ECO:0000313" key="5">
    <source>
        <dbReference type="Proteomes" id="UP001239782"/>
    </source>
</evidence>
<evidence type="ECO:0000259" key="3">
    <source>
        <dbReference type="PROSITE" id="PS50894"/>
    </source>
</evidence>
<protein>
    <submittedName>
        <fullName evidence="4">Hpt domain-containing protein</fullName>
    </submittedName>
</protein>
<dbReference type="PROSITE" id="PS50894">
    <property type="entry name" value="HPT"/>
    <property type="match status" value="1"/>
</dbReference>
<gene>
    <name evidence="4" type="ORF">Q9312_01840</name>
</gene>
<dbReference type="SMART" id="SM00073">
    <property type="entry name" value="HPT"/>
    <property type="match status" value="1"/>
</dbReference>
<accession>A0AA51RU29</accession>
<evidence type="ECO:0000313" key="4">
    <source>
        <dbReference type="EMBL" id="WMS87678.1"/>
    </source>
</evidence>
<dbReference type="SUPFAM" id="SSF47226">
    <property type="entry name" value="Histidine-containing phosphotransfer domain, HPT domain"/>
    <property type="match status" value="1"/>
</dbReference>
<dbReference type="RefSeq" id="WP_309202821.1">
    <property type="nucleotide sequence ID" value="NZ_CP133548.1"/>
</dbReference>
<proteinExistence type="predicted"/>
<name>A0AA51RU29_9GAMM</name>
<dbReference type="Proteomes" id="UP001239782">
    <property type="component" value="Chromosome"/>
</dbReference>
<dbReference type="KEGG" id="plei:Q9312_01840"/>
<reference evidence="4 5" key="1">
    <citation type="submission" date="2023-08" db="EMBL/GenBank/DDBJ databases">
        <title>Pleionea litopenaei sp. nov., isolated from stomach of juvenile Litopenaeus vannamei.</title>
        <authorList>
            <person name="Rho A.M."/>
            <person name="Hwang C.Y."/>
        </authorList>
    </citation>
    <scope>NUCLEOTIDE SEQUENCE [LARGE SCALE GENOMIC DNA]</scope>
    <source>
        <strain evidence="4 5">HL-JVS1</strain>
    </source>
</reference>
<evidence type="ECO:0000256" key="2">
    <source>
        <dbReference type="PROSITE-ProRule" id="PRU00110"/>
    </source>
</evidence>
<keyword evidence="5" id="KW-1185">Reference proteome</keyword>
<keyword evidence="1" id="KW-0902">Two-component regulatory system</keyword>
<dbReference type="GO" id="GO:0004672">
    <property type="term" value="F:protein kinase activity"/>
    <property type="evidence" value="ECO:0007669"/>
    <property type="project" value="UniProtKB-ARBA"/>
</dbReference>
<dbReference type="InterPro" id="IPR008207">
    <property type="entry name" value="Sig_transdc_His_kin_Hpt_dom"/>
</dbReference>
<dbReference type="InterPro" id="IPR036641">
    <property type="entry name" value="HPT_dom_sf"/>
</dbReference>
<dbReference type="EMBL" id="CP133548">
    <property type="protein sequence ID" value="WMS87678.1"/>
    <property type="molecule type" value="Genomic_DNA"/>
</dbReference>
<dbReference type="Pfam" id="PF01627">
    <property type="entry name" value="Hpt"/>
    <property type="match status" value="1"/>
</dbReference>
<sequence>MRETLEQLKELLGADFGELVSAFDIDNRQHLSNLRQAIVESDADTVAREAHSIKGASSNLGALELAEKCQLLESAGKANDLSGADDLLDQIEQLFEQAVSIIRSV</sequence>
<keyword evidence="2" id="KW-0597">Phosphoprotein</keyword>
<organism evidence="4 5">
    <name type="scientific">Pleionea litopenaei</name>
    <dbReference type="NCBI Taxonomy" id="3070815"/>
    <lineage>
        <taxon>Bacteria</taxon>
        <taxon>Pseudomonadati</taxon>
        <taxon>Pseudomonadota</taxon>
        <taxon>Gammaproteobacteria</taxon>
        <taxon>Oceanospirillales</taxon>
        <taxon>Pleioneaceae</taxon>
        <taxon>Pleionea</taxon>
    </lineage>
</organism>
<dbReference type="AlphaFoldDB" id="A0AA51RU29"/>
<dbReference type="Gene3D" id="1.20.120.160">
    <property type="entry name" value="HPT domain"/>
    <property type="match status" value="1"/>
</dbReference>
<dbReference type="GO" id="GO:0000160">
    <property type="term" value="P:phosphorelay signal transduction system"/>
    <property type="evidence" value="ECO:0007669"/>
    <property type="project" value="UniProtKB-KW"/>
</dbReference>